<protein>
    <submittedName>
        <fullName evidence="3">CHRD domain-containing protein</fullName>
    </submittedName>
</protein>
<dbReference type="InterPro" id="IPR010895">
    <property type="entry name" value="CHRD"/>
</dbReference>
<dbReference type="AlphaFoldDB" id="A0A1G9IW14"/>
<name>A0A1G9IW14_9HYPH</name>
<evidence type="ECO:0000313" key="3">
    <source>
        <dbReference type="EMBL" id="SDL29458.1"/>
    </source>
</evidence>
<keyword evidence="4" id="KW-1185">Reference proteome</keyword>
<sequence>MRMQSFSPMLSALAVSAPFLCGSPALADMMKMKATLDGAQQNPGVTTEGKGEATLGFNTDTKQLTWNVMYSGLSGPATAGHIHGPAAKGENADVVVPFKGAPKSPFKGAAILTDAQAADLMAGKYYINIHTAAHKDGEIRGQIEKAATM</sequence>
<dbReference type="Proteomes" id="UP000198894">
    <property type="component" value="Unassembled WGS sequence"/>
</dbReference>
<evidence type="ECO:0000259" key="2">
    <source>
        <dbReference type="PROSITE" id="PS50933"/>
    </source>
</evidence>
<organism evidence="3 4">
    <name type="scientific">Mesorhizobium muleiense</name>
    <dbReference type="NCBI Taxonomy" id="1004279"/>
    <lineage>
        <taxon>Bacteria</taxon>
        <taxon>Pseudomonadati</taxon>
        <taxon>Pseudomonadota</taxon>
        <taxon>Alphaproteobacteria</taxon>
        <taxon>Hyphomicrobiales</taxon>
        <taxon>Phyllobacteriaceae</taxon>
        <taxon>Mesorhizobium</taxon>
    </lineage>
</organism>
<accession>A0A1G9IW14</accession>
<proteinExistence type="predicted"/>
<dbReference type="PROSITE" id="PS50933">
    <property type="entry name" value="CHRD"/>
    <property type="match status" value="1"/>
</dbReference>
<dbReference type="SMART" id="SM00754">
    <property type="entry name" value="CHRD"/>
    <property type="match status" value="1"/>
</dbReference>
<evidence type="ECO:0000256" key="1">
    <source>
        <dbReference type="SAM" id="SignalP"/>
    </source>
</evidence>
<dbReference type="Pfam" id="PF07452">
    <property type="entry name" value="CHRD"/>
    <property type="match status" value="1"/>
</dbReference>
<gene>
    <name evidence="3" type="ORF">SAMN05428953_1322</name>
</gene>
<evidence type="ECO:0000313" key="4">
    <source>
        <dbReference type="Proteomes" id="UP000198894"/>
    </source>
</evidence>
<feature type="domain" description="CHRD" evidence="2">
    <location>
        <begin position="28"/>
        <end position="148"/>
    </location>
</feature>
<dbReference type="RefSeq" id="WP_091600267.1">
    <property type="nucleotide sequence ID" value="NZ_FNEE01000032.1"/>
</dbReference>
<dbReference type="EMBL" id="FNEE01000032">
    <property type="protein sequence ID" value="SDL29458.1"/>
    <property type="molecule type" value="Genomic_DNA"/>
</dbReference>
<reference evidence="4" key="1">
    <citation type="submission" date="2016-10" db="EMBL/GenBank/DDBJ databases">
        <authorList>
            <person name="Varghese N."/>
            <person name="Submissions S."/>
        </authorList>
    </citation>
    <scope>NUCLEOTIDE SEQUENCE [LARGE SCALE GENOMIC DNA]</scope>
    <source>
        <strain evidence="4">CGMCC 1.11022</strain>
    </source>
</reference>
<keyword evidence="1" id="KW-0732">Signal</keyword>
<feature type="signal peptide" evidence="1">
    <location>
        <begin position="1"/>
        <end position="27"/>
    </location>
</feature>
<feature type="chain" id="PRO_5011603618" evidence="1">
    <location>
        <begin position="28"/>
        <end position="149"/>
    </location>
</feature>